<organism evidence="1">
    <name type="scientific">Arundo donax</name>
    <name type="common">Giant reed</name>
    <name type="synonym">Donax arundinaceus</name>
    <dbReference type="NCBI Taxonomy" id="35708"/>
    <lineage>
        <taxon>Eukaryota</taxon>
        <taxon>Viridiplantae</taxon>
        <taxon>Streptophyta</taxon>
        <taxon>Embryophyta</taxon>
        <taxon>Tracheophyta</taxon>
        <taxon>Spermatophyta</taxon>
        <taxon>Magnoliopsida</taxon>
        <taxon>Liliopsida</taxon>
        <taxon>Poales</taxon>
        <taxon>Poaceae</taxon>
        <taxon>PACMAD clade</taxon>
        <taxon>Arundinoideae</taxon>
        <taxon>Arundineae</taxon>
        <taxon>Arundo</taxon>
    </lineage>
</organism>
<dbReference type="EMBL" id="GBRH01236517">
    <property type="protein sequence ID" value="JAD61378.1"/>
    <property type="molecule type" value="Transcribed_RNA"/>
</dbReference>
<evidence type="ECO:0000313" key="1">
    <source>
        <dbReference type="EMBL" id="JAD61378.1"/>
    </source>
</evidence>
<accession>A0A0A9BGT2</accession>
<reference evidence="1" key="2">
    <citation type="journal article" date="2015" name="Data Brief">
        <title>Shoot transcriptome of the giant reed, Arundo donax.</title>
        <authorList>
            <person name="Barrero R.A."/>
            <person name="Guerrero F.D."/>
            <person name="Moolhuijzen P."/>
            <person name="Goolsby J.A."/>
            <person name="Tidwell J."/>
            <person name="Bellgard S.E."/>
            <person name="Bellgard M.I."/>
        </authorList>
    </citation>
    <scope>NUCLEOTIDE SEQUENCE</scope>
    <source>
        <tissue evidence="1">Shoot tissue taken approximately 20 cm above the soil surface</tissue>
    </source>
</reference>
<sequence length="27" mass="2830">MLSSLLECLGRSSPFSPCSSPDDINSS</sequence>
<protein>
    <submittedName>
        <fullName evidence="1">Uncharacterized protein</fullName>
    </submittedName>
</protein>
<dbReference type="AlphaFoldDB" id="A0A0A9BGT2"/>
<proteinExistence type="predicted"/>
<name>A0A0A9BGT2_ARUDO</name>
<reference evidence="1" key="1">
    <citation type="submission" date="2014-09" db="EMBL/GenBank/DDBJ databases">
        <authorList>
            <person name="Magalhaes I.L.F."/>
            <person name="Oliveira U."/>
            <person name="Santos F.R."/>
            <person name="Vidigal T.H.D.A."/>
            <person name="Brescovit A.D."/>
            <person name="Santos A.J."/>
        </authorList>
    </citation>
    <scope>NUCLEOTIDE SEQUENCE</scope>
    <source>
        <tissue evidence="1">Shoot tissue taken approximately 20 cm above the soil surface</tissue>
    </source>
</reference>